<evidence type="ECO:0000313" key="2">
    <source>
        <dbReference type="Proteomes" id="UP000220353"/>
    </source>
</evidence>
<evidence type="ECO:0000313" key="1">
    <source>
        <dbReference type="EMBL" id="PDT47341.1"/>
    </source>
</evidence>
<accession>A0A2A6LXS2</accession>
<dbReference type="Proteomes" id="UP000220353">
    <property type="component" value="Unassembled WGS sequence"/>
</dbReference>
<dbReference type="EMBL" id="NWTC01000009">
    <property type="protein sequence ID" value="PDT47341.1"/>
    <property type="molecule type" value="Genomic_DNA"/>
</dbReference>
<dbReference type="RefSeq" id="WP_097586948.1">
    <property type="nucleotide sequence ID" value="NZ_NWTC01000009.1"/>
</dbReference>
<organism evidence="1 2">
    <name type="scientific">Rhizobium fredii</name>
    <name type="common">Sinorhizobium fredii</name>
    <dbReference type="NCBI Taxonomy" id="380"/>
    <lineage>
        <taxon>Bacteria</taxon>
        <taxon>Pseudomonadati</taxon>
        <taxon>Pseudomonadota</taxon>
        <taxon>Alphaproteobacteria</taxon>
        <taxon>Hyphomicrobiales</taxon>
        <taxon>Rhizobiaceae</taxon>
        <taxon>Sinorhizobium/Ensifer group</taxon>
        <taxon>Sinorhizobium</taxon>
    </lineage>
</organism>
<proteinExistence type="predicted"/>
<evidence type="ECO:0008006" key="3">
    <source>
        <dbReference type="Google" id="ProtNLM"/>
    </source>
</evidence>
<comment type="caution">
    <text evidence="1">The sequence shown here is derived from an EMBL/GenBank/DDBJ whole genome shotgun (WGS) entry which is preliminary data.</text>
</comment>
<gene>
    <name evidence="1" type="ORF">CO661_14255</name>
</gene>
<sequence length="123" mass="13829">MELFELIEALERLEEPNRRADERIGQFAGWERRSEPMNDNRETIETVYWVHDGKRYPRMPYFTTSIDAALLAVEALLGPRTSGGVTLGRGPSWAQIDDGPQCGGCTPALALVIAALRRKQQID</sequence>
<name>A0A2A6LXS2_RHIFR</name>
<dbReference type="AlphaFoldDB" id="A0A2A6LXS2"/>
<protein>
    <recommendedName>
        <fullName evidence="3">Phage ABA sandwich domain-containing protein</fullName>
    </recommendedName>
</protein>
<reference evidence="1 2" key="1">
    <citation type="submission" date="2017-09" db="EMBL/GenBank/DDBJ databases">
        <title>Comparative genomics of rhizobia isolated from Phaseolus vulgaris in China.</title>
        <authorList>
            <person name="Tong W."/>
        </authorList>
    </citation>
    <scope>NUCLEOTIDE SEQUENCE [LARGE SCALE GENOMIC DNA]</scope>
    <source>
        <strain evidence="1 2">PCH1</strain>
    </source>
</reference>